<evidence type="ECO:0000256" key="2">
    <source>
        <dbReference type="ARBA" id="ARBA00008343"/>
    </source>
</evidence>
<dbReference type="InterPro" id="IPR003651">
    <property type="entry name" value="Endonuclease3_FeS-loop_motif"/>
</dbReference>
<evidence type="ECO:0000256" key="7">
    <source>
        <dbReference type="ARBA" id="ARBA00023004"/>
    </source>
</evidence>
<dbReference type="Pfam" id="PF00633">
    <property type="entry name" value="HHH"/>
    <property type="match status" value="1"/>
</dbReference>
<evidence type="ECO:0000256" key="1">
    <source>
        <dbReference type="ARBA" id="ARBA00001966"/>
    </source>
</evidence>
<dbReference type="InterPro" id="IPR004036">
    <property type="entry name" value="Endonuclease-III-like_CS2"/>
</dbReference>
<dbReference type="PROSITE" id="PS01155">
    <property type="entry name" value="ENDONUCLEASE_III_2"/>
    <property type="match status" value="1"/>
</dbReference>
<organism evidence="14">
    <name type="scientific">marine sediment metagenome</name>
    <dbReference type="NCBI Taxonomy" id="412755"/>
    <lineage>
        <taxon>unclassified sequences</taxon>
        <taxon>metagenomes</taxon>
        <taxon>ecological metagenomes</taxon>
    </lineage>
</organism>
<evidence type="ECO:0000256" key="12">
    <source>
        <dbReference type="ARBA" id="ARBA00023295"/>
    </source>
</evidence>
<dbReference type="CDD" id="cd00056">
    <property type="entry name" value="ENDO3c"/>
    <property type="match status" value="1"/>
</dbReference>
<evidence type="ECO:0000256" key="10">
    <source>
        <dbReference type="ARBA" id="ARBA00023204"/>
    </source>
</evidence>
<keyword evidence="5" id="KW-0227">DNA damage</keyword>
<dbReference type="SMART" id="SM00478">
    <property type="entry name" value="ENDO3c"/>
    <property type="match status" value="1"/>
</dbReference>
<dbReference type="PANTHER" id="PTHR43286:SF1">
    <property type="entry name" value="ENDONUCLEASE III-LIKE PROTEIN 1"/>
    <property type="match status" value="1"/>
</dbReference>
<proteinExistence type="inferred from homology"/>
<comment type="caution">
    <text evidence="14">The sequence shown here is derived from an EMBL/GenBank/DDBJ whole genome shotgun (WGS) entry which is preliminary data.</text>
</comment>
<evidence type="ECO:0000259" key="13">
    <source>
        <dbReference type="SMART" id="SM00478"/>
    </source>
</evidence>
<dbReference type="PANTHER" id="PTHR43286">
    <property type="entry name" value="ENDONUCLEASE III-LIKE PROTEIN 1"/>
    <property type="match status" value="1"/>
</dbReference>
<dbReference type="Gene3D" id="1.10.340.30">
    <property type="entry name" value="Hypothetical protein, domain 2"/>
    <property type="match status" value="1"/>
</dbReference>
<keyword evidence="7" id="KW-0408">Iron</keyword>
<sequence>MPRSVSRNSIVSVLRALGRTYDWTALNRLSEKRRSPFRTLIATILSQRTRDEITYEAARRLFARFRTPEKLARARKSEILPLIRACGFYRVKADTIRRVARLLVERHGGRVPETMDELTALPGVGRKTAGCVLVYGFAKDAIPVDTHVHRISNRLGWLRTKTPGETEITLQKIVPRRFWQRVNDLLVSHGRTVCRPIGPRCGACSVERWCAKAGVGN</sequence>
<dbReference type="InterPro" id="IPR003265">
    <property type="entry name" value="HhH-GPD_domain"/>
</dbReference>
<dbReference type="GO" id="GO:0016829">
    <property type="term" value="F:lyase activity"/>
    <property type="evidence" value="ECO:0007669"/>
    <property type="project" value="UniProtKB-KW"/>
</dbReference>
<dbReference type="GO" id="GO:0003677">
    <property type="term" value="F:DNA binding"/>
    <property type="evidence" value="ECO:0007669"/>
    <property type="project" value="UniProtKB-KW"/>
</dbReference>
<dbReference type="GO" id="GO:0006289">
    <property type="term" value="P:nucleotide-excision repair"/>
    <property type="evidence" value="ECO:0007669"/>
    <property type="project" value="TreeGrafter"/>
</dbReference>
<accession>X0TRD6</accession>
<evidence type="ECO:0000256" key="4">
    <source>
        <dbReference type="ARBA" id="ARBA00022723"/>
    </source>
</evidence>
<evidence type="ECO:0000256" key="6">
    <source>
        <dbReference type="ARBA" id="ARBA00022801"/>
    </source>
</evidence>
<keyword evidence="3" id="KW-0004">4Fe-4S</keyword>
<dbReference type="InterPro" id="IPR000445">
    <property type="entry name" value="HhH_motif"/>
</dbReference>
<dbReference type="EMBL" id="BARS01010670">
    <property type="protein sequence ID" value="GAF96118.1"/>
    <property type="molecule type" value="Genomic_DNA"/>
</dbReference>
<dbReference type="GO" id="GO:0046872">
    <property type="term" value="F:metal ion binding"/>
    <property type="evidence" value="ECO:0007669"/>
    <property type="project" value="UniProtKB-KW"/>
</dbReference>
<reference evidence="14" key="1">
    <citation type="journal article" date="2014" name="Front. Microbiol.">
        <title>High frequency of phylogenetically diverse reductive dehalogenase-homologous genes in deep subseafloor sedimentary metagenomes.</title>
        <authorList>
            <person name="Kawai M."/>
            <person name="Futagami T."/>
            <person name="Toyoda A."/>
            <person name="Takaki Y."/>
            <person name="Nishi S."/>
            <person name="Hori S."/>
            <person name="Arai W."/>
            <person name="Tsubouchi T."/>
            <person name="Morono Y."/>
            <person name="Uchiyama I."/>
            <person name="Ito T."/>
            <person name="Fujiyama A."/>
            <person name="Inagaki F."/>
            <person name="Takami H."/>
        </authorList>
    </citation>
    <scope>NUCLEOTIDE SEQUENCE</scope>
    <source>
        <strain evidence="14">Expedition CK06-06</strain>
    </source>
</reference>
<dbReference type="PIRSF" id="PIRSF001435">
    <property type="entry name" value="Nth"/>
    <property type="match status" value="1"/>
</dbReference>
<protein>
    <recommendedName>
        <fullName evidence="13">HhH-GPD domain-containing protein</fullName>
    </recommendedName>
</protein>
<evidence type="ECO:0000256" key="3">
    <source>
        <dbReference type="ARBA" id="ARBA00022485"/>
    </source>
</evidence>
<dbReference type="SMART" id="SM00525">
    <property type="entry name" value="FES"/>
    <property type="match status" value="1"/>
</dbReference>
<evidence type="ECO:0000313" key="14">
    <source>
        <dbReference type="EMBL" id="GAF96118.1"/>
    </source>
</evidence>
<dbReference type="Pfam" id="PF00730">
    <property type="entry name" value="HhH-GPD"/>
    <property type="match status" value="1"/>
</dbReference>
<keyword evidence="8" id="KW-0411">Iron-sulfur</keyword>
<evidence type="ECO:0000256" key="8">
    <source>
        <dbReference type="ARBA" id="ARBA00023014"/>
    </source>
</evidence>
<dbReference type="HAMAP" id="MF_00942">
    <property type="entry name" value="Nth"/>
    <property type="match status" value="1"/>
</dbReference>
<gene>
    <name evidence="14" type="ORF">S01H1_19692</name>
</gene>
<keyword evidence="6" id="KW-0378">Hydrolase</keyword>
<dbReference type="GO" id="GO:0006285">
    <property type="term" value="P:base-excision repair, AP site formation"/>
    <property type="evidence" value="ECO:0007669"/>
    <property type="project" value="TreeGrafter"/>
</dbReference>
<dbReference type="InterPro" id="IPR005759">
    <property type="entry name" value="Nth"/>
</dbReference>
<feature type="domain" description="HhH-GPD" evidence="13">
    <location>
        <begin position="45"/>
        <end position="192"/>
    </location>
</feature>
<keyword evidence="11" id="KW-0456">Lyase</keyword>
<comment type="cofactor">
    <cofactor evidence="1">
        <name>[4Fe-4S] cluster</name>
        <dbReference type="ChEBI" id="CHEBI:49883"/>
    </cofactor>
</comment>
<keyword evidence="10" id="KW-0234">DNA repair</keyword>
<dbReference type="InterPro" id="IPR011257">
    <property type="entry name" value="DNA_glycosylase"/>
</dbReference>
<comment type="similarity">
    <text evidence="2">Belongs to the Nth/MutY family.</text>
</comment>
<evidence type="ECO:0000256" key="5">
    <source>
        <dbReference type="ARBA" id="ARBA00022763"/>
    </source>
</evidence>
<dbReference type="GO" id="GO:0000703">
    <property type="term" value="F:oxidized pyrimidine nucleobase lesion DNA N-glycosylase activity"/>
    <property type="evidence" value="ECO:0007669"/>
    <property type="project" value="TreeGrafter"/>
</dbReference>
<evidence type="ECO:0000256" key="9">
    <source>
        <dbReference type="ARBA" id="ARBA00023125"/>
    </source>
</evidence>
<name>X0TRD6_9ZZZZ</name>
<keyword evidence="12" id="KW-0326">Glycosidase</keyword>
<dbReference type="InterPro" id="IPR023170">
    <property type="entry name" value="HhH_base_excis_C"/>
</dbReference>
<dbReference type="GO" id="GO:0003906">
    <property type="term" value="F:DNA-(apurinic or apyrimidinic site) endonuclease activity"/>
    <property type="evidence" value="ECO:0007669"/>
    <property type="project" value="InterPro"/>
</dbReference>
<evidence type="ECO:0000256" key="11">
    <source>
        <dbReference type="ARBA" id="ARBA00023239"/>
    </source>
</evidence>
<dbReference type="SUPFAM" id="SSF48150">
    <property type="entry name" value="DNA-glycosylase"/>
    <property type="match status" value="1"/>
</dbReference>
<keyword evidence="9" id="KW-0238">DNA-binding</keyword>
<dbReference type="AlphaFoldDB" id="X0TRD6"/>
<dbReference type="GO" id="GO:0051539">
    <property type="term" value="F:4 iron, 4 sulfur cluster binding"/>
    <property type="evidence" value="ECO:0007669"/>
    <property type="project" value="UniProtKB-KW"/>
</dbReference>
<dbReference type="FunFam" id="1.10.1670.10:FF:000001">
    <property type="entry name" value="Endonuclease III"/>
    <property type="match status" value="1"/>
</dbReference>
<keyword evidence="4" id="KW-0479">Metal-binding</keyword>
<dbReference type="Gene3D" id="1.10.1670.10">
    <property type="entry name" value="Helix-hairpin-Helix base-excision DNA repair enzymes (C-terminal)"/>
    <property type="match status" value="1"/>
</dbReference>
<dbReference type="FunFam" id="1.10.340.30:FF:000001">
    <property type="entry name" value="Endonuclease III"/>
    <property type="match status" value="1"/>
</dbReference>